<dbReference type="SUPFAM" id="SSF52540">
    <property type="entry name" value="P-loop containing nucleoside triphosphate hydrolases"/>
    <property type="match status" value="1"/>
</dbReference>
<dbReference type="GO" id="GO:0007264">
    <property type="term" value="P:small GTPase-mediated signal transduction"/>
    <property type="evidence" value="ECO:0007669"/>
    <property type="project" value="InterPro"/>
</dbReference>
<evidence type="ECO:0000256" key="1">
    <source>
        <dbReference type="ARBA" id="ARBA00022741"/>
    </source>
</evidence>
<dbReference type="Pfam" id="PF00071">
    <property type="entry name" value="Ras"/>
    <property type="match status" value="1"/>
</dbReference>
<organism evidence="3 4">
    <name type="scientific">Fusarium redolens</name>
    <dbReference type="NCBI Taxonomy" id="48865"/>
    <lineage>
        <taxon>Eukaryota</taxon>
        <taxon>Fungi</taxon>
        <taxon>Dikarya</taxon>
        <taxon>Ascomycota</taxon>
        <taxon>Pezizomycotina</taxon>
        <taxon>Sordariomycetes</taxon>
        <taxon>Hypocreomycetidae</taxon>
        <taxon>Hypocreales</taxon>
        <taxon>Nectriaceae</taxon>
        <taxon>Fusarium</taxon>
        <taxon>Fusarium redolens species complex</taxon>
    </lineage>
</organism>
<gene>
    <name evidence="3" type="ORF">BKA55DRAFT_712776</name>
</gene>
<dbReference type="PANTHER" id="PTHR24072">
    <property type="entry name" value="RHO FAMILY GTPASE"/>
    <property type="match status" value="1"/>
</dbReference>
<proteinExistence type="predicted"/>
<keyword evidence="4" id="KW-1185">Reference proteome</keyword>
<evidence type="ECO:0000313" key="4">
    <source>
        <dbReference type="Proteomes" id="UP000720189"/>
    </source>
</evidence>
<dbReference type="Gene3D" id="3.40.50.300">
    <property type="entry name" value="P-loop containing nucleotide triphosphate hydrolases"/>
    <property type="match status" value="1"/>
</dbReference>
<accession>A0A9P9G5G4</accession>
<dbReference type="GO" id="GO:0003924">
    <property type="term" value="F:GTPase activity"/>
    <property type="evidence" value="ECO:0007669"/>
    <property type="project" value="InterPro"/>
</dbReference>
<dbReference type="RefSeq" id="XP_046043544.1">
    <property type="nucleotide sequence ID" value="XM_046200834.1"/>
</dbReference>
<keyword evidence="1" id="KW-0547">Nucleotide-binding</keyword>
<dbReference type="Proteomes" id="UP000720189">
    <property type="component" value="Unassembled WGS sequence"/>
</dbReference>
<dbReference type="GO" id="GO:0005525">
    <property type="term" value="F:GTP binding"/>
    <property type="evidence" value="ECO:0007669"/>
    <property type="project" value="UniProtKB-KW"/>
</dbReference>
<dbReference type="AlphaFoldDB" id="A0A9P9G5G4"/>
<comment type="caution">
    <text evidence="3">The sequence shown here is derived from an EMBL/GenBank/DDBJ whole genome shotgun (WGS) entry which is preliminary data.</text>
</comment>
<reference evidence="3" key="1">
    <citation type="journal article" date="2021" name="Nat. Commun.">
        <title>Genetic determinants of endophytism in the Arabidopsis root mycobiome.</title>
        <authorList>
            <person name="Mesny F."/>
            <person name="Miyauchi S."/>
            <person name="Thiergart T."/>
            <person name="Pickel B."/>
            <person name="Atanasova L."/>
            <person name="Karlsson M."/>
            <person name="Huettel B."/>
            <person name="Barry K.W."/>
            <person name="Haridas S."/>
            <person name="Chen C."/>
            <person name="Bauer D."/>
            <person name="Andreopoulos W."/>
            <person name="Pangilinan J."/>
            <person name="LaButti K."/>
            <person name="Riley R."/>
            <person name="Lipzen A."/>
            <person name="Clum A."/>
            <person name="Drula E."/>
            <person name="Henrissat B."/>
            <person name="Kohler A."/>
            <person name="Grigoriev I.V."/>
            <person name="Martin F.M."/>
            <person name="Hacquard S."/>
        </authorList>
    </citation>
    <scope>NUCLEOTIDE SEQUENCE</scope>
    <source>
        <strain evidence="3">MPI-CAGE-AT-0023</strain>
    </source>
</reference>
<dbReference type="PRINTS" id="PR00449">
    <property type="entry name" value="RASTRNSFRMNG"/>
</dbReference>
<dbReference type="SMART" id="SM00174">
    <property type="entry name" value="RHO"/>
    <property type="match status" value="1"/>
</dbReference>
<name>A0A9P9G5G4_FUSRE</name>
<dbReference type="EMBL" id="JAGMUX010000020">
    <property type="protein sequence ID" value="KAH7231607.1"/>
    <property type="molecule type" value="Genomic_DNA"/>
</dbReference>
<evidence type="ECO:0000313" key="3">
    <source>
        <dbReference type="EMBL" id="KAH7231607.1"/>
    </source>
</evidence>
<dbReference type="InterPro" id="IPR027417">
    <property type="entry name" value="P-loop_NTPase"/>
</dbReference>
<evidence type="ECO:0000256" key="2">
    <source>
        <dbReference type="ARBA" id="ARBA00023134"/>
    </source>
</evidence>
<sequence>MAFENDTVKKKLTFVGDDCCGKTSRLRTALLGLFPDTWTWILPKAVPFESVPGTYQCLVTTARGKETVVDLVLWDTAGAFEYGRLDPLKWMKVDVFIICFAIDSIPSLDEVEDTWLPKINHFNPVTPIILVGLRKDRRDQGQDSGKAGFVTSSMGEKVRSTIGAYKYVESSSLESEGVNQVLEHAAVVALLGPPRENPRKKRKTWLKRHVKCLIL</sequence>
<dbReference type="InterPro" id="IPR001806">
    <property type="entry name" value="Small_GTPase"/>
</dbReference>
<dbReference type="GeneID" id="70230788"/>
<dbReference type="PROSITE" id="PS51420">
    <property type="entry name" value="RHO"/>
    <property type="match status" value="1"/>
</dbReference>
<dbReference type="InterPro" id="IPR003578">
    <property type="entry name" value="Small_GTPase_Rho"/>
</dbReference>
<protein>
    <submittedName>
        <fullName evidence="3">Small GTPase-binding protein</fullName>
    </submittedName>
</protein>
<keyword evidence="2" id="KW-0342">GTP-binding</keyword>
<dbReference type="OrthoDB" id="25896at2759"/>